<dbReference type="RefSeq" id="WP_147046007.1">
    <property type="nucleotide sequence ID" value="NZ_BJZV01000006.1"/>
</dbReference>
<organism evidence="3 4">
    <name type="scientific">Methylobacterium gnaphalii</name>
    <dbReference type="NCBI Taxonomy" id="1010610"/>
    <lineage>
        <taxon>Bacteria</taxon>
        <taxon>Pseudomonadati</taxon>
        <taxon>Pseudomonadota</taxon>
        <taxon>Alphaproteobacteria</taxon>
        <taxon>Hyphomicrobiales</taxon>
        <taxon>Methylobacteriaceae</taxon>
        <taxon>Methylobacterium</taxon>
    </lineage>
</organism>
<feature type="compositionally biased region" description="Basic and acidic residues" evidence="1">
    <location>
        <begin position="74"/>
        <end position="83"/>
    </location>
</feature>
<feature type="region of interest" description="Disordered" evidence="1">
    <location>
        <begin position="36"/>
        <end position="109"/>
    </location>
</feature>
<gene>
    <name evidence="3" type="ORF">MGN01_15650</name>
</gene>
<evidence type="ECO:0000256" key="1">
    <source>
        <dbReference type="SAM" id="MobiDB-lite"/>
    </source>
</evidence>
<evidence type="ECO:0000313" key="3">
    <source>
        <dbReference type="EMBL" id="GEP09720.1"/>
    </source>
</evidence>
<dbReference type="AlphaFoldDB" id="A0A512JID8"/>
<evidence type="ECO:0000256" key="2">
    <source>
        <dbReference type="SAM" id="SignalP"/>
    </source>
</evidence>
<keyword evidence="4" id="KW-1185">Reference proteome</keyword>
<feature type="chain" id="PRO_5021739397" evidence="2">
    <location>
        <begin position="21"/>
        <end position="122"/>
    </location>
</feature>
<accession>A0A512JID8</accession>
<proteinExistence type="predicted"/>
<sequence>MTRTVCLATLLIALAAPATASPCLNEIDALSGKVQEQSKQAISANSAGQHEAAARGGQGKTGASGEASAVPPEKSTDAGKGADKAQAAKIALDEARTAQGKGDEKGCMDAVGRAKTNLDGAH</sequence>
<feature type="compositionally biased region" description="Basic and acidic residues" evidence="1">
    <location>
        <begin position="91"/>
        <end position="107"/>
    </location>
</feature>
<reference evidence="3 4" key="1">
    <citation type="submission" date="2019-07" db="EMBL/GenBank/DDBJ databases">
        <title>Whole genome shotgun sequence of Methylobacterium gnaphalii NBRC 107716.</title>
        <authorList>
            <person name="Hosoyama A."/>
            <person name="Uohara A."/>
            <person name="Ohji S."/>
            <person name="Ichikawa N."/>
        </authorList>
    </citation>
    <scope>NUCLEOTIDE SEQUENCE [LARGE SCALE GENOMIC DNA]</scope>
    <source>
        <strain evidence="3 4">NBRC 107716</strain>
    </source>
</reference>
<dbReference type="Proteomes" id="UP000321750">
    <property type="component" value="Unassembled WGS sequence"/>
</dbReference>
<evidence type="ECO:0000313" key="4">
    <source>
        <dbReference type="Proteomes" id="UP000321750"/>
    </source>
</evidence>
<keyword evidence="2" id="KW-0732">Signal</keyword>
<comment type="caution">
    <text evidence="3">The sequence shown here is derived from an EMBL/GenBank/DDBJ whole genome shotgun (WGS) entry which is preliminary data.</text>
</comment>
<feature type="compositionally biased region" description="Polar residues" evidence="1">
    <location>
        <begin position="36"/>
        <end position="48"/>
    </location>
</feature>
<dbReference type="OrthoDB" id="7998583at2"/>
<name>A0A512JID8_9HYPH</name>
<feature type="signal peptide" evidence="2">
    <location>
        <begin position="1"/>
        <end position="20"/>
    </location>
</feature>
<dbReference type="EMBL" id="BJZV01000006">
    <property type="protein sequence ID" value="GEP09720.1"/>
    <property type="molecule type" value="Genomic_DNA"/>
</dbReference>
<protein>
    <submittedName>
        <fullName evidence="3">Uncharacterized protein</fullName>
    </submittedName>
</protein>